<organism evidence="1 2">
    <name type="scientific">Halomonas salipaludis</name>
    <dbReference type="NCBI Taxonomy" id="2032625"/>
    <lineage>
        <taxon>Bacteria</taxon>
        <taxon>Pseudomonadati</taxon>
        <taxon>Pseudomonadota</taxon>
        <taxon>Gammaproteobacteria</taxon>
        <taxon>Oceanospirillales</taxon>
        <taxon>Halomonadaceae</taxon>
        <taxon>Halomonas</taxon>
    </lineage>
</organism>
<proteinExistence type="predicted"/>
<protein>
    <submittedName>
        <fullName evidence="1">Uncharacterized protein</fullName>
    </submittedName>
</protein>
<dbReference type="EMBL" id="NSKB01000003">
    <property type="protein sequence ID" value="PAU77156.1"/>
    <property type="molecule type" value="Genomic_DNA"/>
</dbReference>
<reference evidence="1 2" key="1">
    <citation type="submission" date="2017-08" db="EMBL/GenBank/DDBJ databases">
        <title>Halomonas alkalisoli sp. nov., isolated from saline alkaline soil.</title>
        <authorList>
            <person name="Wang D."/>
            <person name="Zhang G."/>
        </authorList>
    </citation>
    <scope>NUCLEOTIDE SEQUENCE [LARGE SCALE GENOMIC DNA]</scope>
    <source>
        <strain evidence="1 2">WRN001</strain>
    </source>
</reference>
<dbReference type="Proteomes" id="UP000217771">
    <property type="component" value="Unassembled WGS sequence"/>
</dbReference>
<dbReference type="RefSeq" id="WP_095620330.1">
    <property type="nucleotide sequence ID" value="NZ_NSKB01000003.1"/>
</dbReference>
<gene>
    <name evidence="1" type="ORF">CK498_07840</name>
</gene>
<sequence>MTYNANTPCEGPTPSLQVCDATSSSVRLAWQRPRRADPLSEEQQVLLALQHEEAVHELVRRRFLLTTERYLKSDLGTLLG</sequence>
<dbReference type="AlphaFoldDB" id="A0A2A2EVK5"/>
<keyword evidence="2" id="KW-1185">Reference proteome</keyword>
<evidence type="ECO:0000313" key="1">
    <source>
        <dbReference type="EMBL" id="PAU77156.1"/>
    </source>
</evidence>
<accession>A0A2A2EVK5</accession>
<comment type="caution">
    <text evidence="1">The sequence shown here is derived from an EMBL/GenBank/DDBJ whole genome shotgun (WGS) entry which is preliminary data.</text>
</comment>
<evidence type="ECO:0000313" key="2">
    <source>
        <dbReference type="Proteomes" id="UP000217771"/>
    </source>
</evidence>
<name>A0A2A2EVK5_9GAMM</name>